<name>A0A291HQL5_9GAMM</name>
<evidence type="ECO:0008006" key="4">
    <source>
        <dbReference type="Google" id="ProtNLM"/>
    </source>
</evidence>
<dbReference type="RefSeq" id="WP_096779397.1">
    <property type="nucleotide sequence ID" value="NZ_CP012621.1"/>
</dbReference>
<dbReference type="KEGG" id="zdf:AN401_11780"/>
<reference evidence="3" key="2">
    <citation type="submission" date="2015-09" db="EMBL/GenBank/DDBJ databases">
        <authorList>
            <person name="Shao Z."/>
            <person name="Wang L."/>
        </authorList>
    </citation>
    <scope>NUCLEOTIDE SEQUENCE [LARGE SCALE GENOMIC DNA]</scope>
    <source>
        <strain evidence="3">F13-1</strain>
    </source>
</reference>
<reference evidence="2" key="1">
    <citation type="submission" date="2015-09" db="EMBL/GenBank/DDBJ databases">
        <authorList>
            <person name="Jackson K.R."/>
            <person name="Lunt B.L."/>
            <person name="Fisher J.N.B."/>
            <person name="Gardner A.V."/>
            <person name="Bailey M.E."/>
            <person name="Deus L.M."/>
            <person name="Earl A.S."/>
            <person name="Gibby P.D."/>
            <person name="Hartmann K.A."/>
            <person name="Liu J.E."/>
            <person name="Manci A.M."/>
            <person name="Nielsen D.A."/>
            <person name="Solomon M.B."/>
            <person name="Breakwell D.P."/>
            <person name="Burnett S.H."/>
            <person name="Grose J.H."/>
        </authorList>
    </citation>
    <scope>NUCLEOTIDE SEQUENCE [LARGE SCALE GENOMIC DNA]</scope>
    <source>
        <strain evidence="2">F13-1</strain>
    </source>
</reference>
<organism evidence="2 3">
    <name type="scientific">Zobellella denitrificans</name>
    <dbReference type="NCBI Taxonomy" id="347534"/>
    <lineage>
        <taxon>Bacteria</taxon>
        <taxon>Pseudomonadati</taxon>
        <taxon>Pseudomonadota</taxon>
        <taxon>Gammaproteobacteria</taxon>
        <taxon>Aeromonadales</taxon>
        <taxon>Aeromonadaceae</taxon>
        <taxon>Zobellella</taxon>
    </lineage>
</organism>
<dbReference type="InterPro" id="IPR018755">
    <property type="entry name" value="Phage_Mu_Gp48"/>
</dbReference>
<evidence type="ECO:0000313" key="3">
    <source>
        <dbReference type="Proteomes" id="UP000217763"/>
    </source>
</evidence>
<proteinExistence type="predicted"/>
<dbReference type="EMBL" id="CP012621">
    <property type="protein sequence ID" value="ATG74320.1"/>
    <property type="molecule type" value="Genomic_DNA"/>
</dbReference>
<dbReference type="Proteomes" id="UP000217763">
    <property type="component" value="Chromosome"/>
</dbReference>
<dbReference type="Pfam" id="PF10076">
    <property type="entry name" value="Phage_Mu_Gp48"/>
    <property type="match status" value="1"/>
</dbReference>
<dbReference type="EMBL" id="CP012621">
    <property type="protein sequence ID" value="ATG74450.1"/>
    <property type="molecule type" value="Genomic_DNA"/>
</dbReference>
<dbReference type="AlphaFoldDB" id="A0A291HQL5"/>
<evidence type="ECO:0000313" key="2">
    <source>
        <dbReference type="EMBL" id="ATG74450.1"/>
    </source>
</evidence>
<dbReference type="KEGG" id="zdf:AN401_10980"/>
<keyword evidence="3" id="KW-1185">Reference proteome</keyword>
<gene>
    <name evidence="1" type="ORF">AN401_10980</name>
    <name evidence="2" type="ORF">AN401_11780</name>
</gene>
<sequence length="193" mass="21291">MAMTAVDYQRAALALLPPGAAWSRDEEGTLGLLLLGLNEGLARVDADAARLVAELVPERAFMLLEEWEAFAGLPECDLGTELVRDRQAAVAAKLTMTGSLNANYYRALAAGYGYDISLSANLAHHCLRDCLHPLYPDADRHRVYVNIGPSESRPATCLDHCLVPLQVYEAGELPCLLDRYKPAHKEFIYVYEE</sequence>
<accession>A0A291HQL5</accession>
<protein>
    <recommendedName>
        <fullName evidence="4">Phage tail protein</fullName>
    </recommendedName>
</protein>
<evidence type="ECO:0000313" key="1">
    <source>
        <dbReference type="EMBL" id="ATG74320.1"/>
    </source>
</evidence>